<keyword evidence="3" id="KW-1185">Reference proteome</keyword>
<organism evidence="2 3">
    <name type="scientific">[Anoxybacillus] calidus</name>
    <dbReference type="NCBI Taxonomy" id="575178"/>
    <lineage>
        <taxon>Bacteria</taxon>
        <taxon>Bacillati</taxon>
        <taxon>Bacillota</taxon>
        <taxon>Bacilli</taxon>
        <taxon>Bacillales</taxon>
        <taxon>Anoxybacillaceae</taxon>
        <taxon>Paranoxybacillus</taxon>
    </lineage>
</organism>
<comment type="caution">
    <text evidence="2">The sequence shown here is derived from an EMBL/GenBank/DDBJ whole genome shotgun (WGS) entry which is preliminary data.</text>
</comment>
<keyword evidence="1" id="KW-0472">Membrane</keyword>
<reference evidence="2 3" key="1">
    <citation type="submission" date="2020-07" db="EMBL/GenBank/DDBJ databases">
        <title>Genomic Encyclopedia of Type Strains, Phase IV (KMG-IV): sequencing the most valuable type-strain genomes for metagenomic binning, comparative biology and taxonomic classification.</title>
        <authorList>
            <person name="Goeker M."/>
        </authorList>
    </citation>
    <scope>NUCLEOTIDE SEQUENCE [LARGE SCALE GENOMIC DNA]</scope>
    <source>
        <strain evidence="2 3">DSM 25220</strain>
    </source>
</reference>
<feature type="transmembrane region" description="Helical" evidence="1">
    <location>
        <begin position="64"/>
        <end position="82"/>
    </location>
</feature>
<gene>
    <name evidence="2" type="ORF">HNQ85_003245</name>
</gene>
<proteinExistence type="predicted"/>
<dbReference type="EMBL" id="JACDUU010000010">
    <property type="protein sequence ID" value="MBA2872930.1"/>
    <property type="molecule type" value="Genomic_DNA"/>
</dbReference>
<evidence type="ECO:0000313" key="3">
    <source>
        <dbReference type="Proteomes" id="UP000580891"/>
    </source>
</evidence>
<protein>
    <submittedName>
        <fullName evidence="2">Uncharacterized protein</fullName>
    </submittedName>
</protein>
<accession>A0A7V9Z2T7</accession>
<name>A0A7V9Z2T7_9BACL</name>
<evidence type="ECO:0000256" key="1">
    <source>
        <dbReference type="SAM" id="Phobius"/>
    </source>
</evidence>
<sequence>MDIAVGDVIEFWLEKGEYGWEPALSGDTVKHIKCVKNRKEPIPEPFLHLVKRNVRTVRLRYSSVTVWIGILTFLFTFVLLAWRKQKMIFVRKYRKFVDFHRQR</sequence>
<dbReference type="Proteomes" id="UP000580891">
    <property type="component" value="Unassembled WGS sequence"/>
</dbReference>
<dbReference type="RefSeq" id="WP_181538674.1">
    <property type="nucleotide sequence ID" value="NZ_JACDUU010000010.1"/>
</dbReference>
<keyword evidence="1" id="KW-1133">Transmembrane helix</keyword>
<evidence type="ECO:0000313" key="2">
    <source>
        <dbReference type="EMBL" id="MBA2872930.1"/>
    </source>
</evidence>
<dbReference type="AlphaFoldDB" id="A0A7V9Z2T7"/>
<keyword evidence="1" id="KW-0812">Transmembrane</keyword>